<name>A0ABP3REG4_9ACTN</name>
<protein>
    <submittedName>
        <fullName evidence="6">Type II toxin-antitoxin system HipA family toxin</fullName>
    </submittedName>
</protein>
<dbReference type="RefSeq" id="WP_344601182.1">
    <property type="nucleotide sequence ID" value="NZ_BAAAHE010000005.1"/>
</dbReference>
<dbReference type="EMBL" id="BAAAHE010000005">
    <property type="protein sequence ID" value="GAA0605878.1"/>
    <property type="molecule type" value="Genomic_DNA"/>
</dbReference>
<dbReference type="Proteomes" id="UP001500957">
    <property type="component" value="Unassembled WGS sequence"/>
</dbReference>
<sequence length="411" mass="44456">MTDPNASLESLREVTHAVVFKAGRPAATLTRVEDATEFRYLPEWIAAGGPAIATTLPVSPDPVVRPHGALPPFFTNLLPEGRRLTALRNAVKTSADDELTLLLGVGSDLVGDVAVVPDGLEPSEVPPRITLPLPGATSFADLLAELGIRVHRAGLPGVQDKVSAGMINLPVARAGERFLLKLNPPEFPYLVENEDFFLRVARRSGLTVPAHEVIRDENGSTGLLVQRFDRATVEGTVAPLAVEDGCQTCNVAPASKYRLATERVFSSLVAVCDAPAVAARDLLRQLAFAFLTGNGDAHAKNFSVVQDGDGEWRVSPAYDVPSSQPYGDNSMALPLNGQLGANFTFRDFAALAGHLQLNERATRRTISELCERVDLWIDDLDTLPFDSGRIRKLRRVIDNRRSRLSPKPAAH</sequence>
<evidence type="ECO:0000256" key="1">
    <source>
        <dbReference type="ARBA" id="ARBA00010164"/>
    </source>
</evidence>
<feature type="domain" description="HipA-like C-terminal" evidence="4">
    <location>
        <begin position="155"/>
        <end position="374"/>
    </location>
</feature>
<evidence type="ECO:0000313" key="6">
    <source>
        <dbReference type="EMBL" id="GAA0605878.1"/>
    </source>
</evidence>
<reference evidence="7" key="1">
    <citation type="journal article" date="2019" name="Int. J. Syst. Evol. Microbiol.">
        <title>The Global Catalogue of Microorganisms (GCM) 10K type strain sequencing project: providing services to taxonomists for standard genome sequencing and annotation.</title>
        <authorList>
            <consortium name="The Broad Institute Genomics Platform"/>
            <consortium name="The Broad Institute Genome Sequencing Center for Infectious Disease"/>
            <person name="Wu L."/>
            <person name="Ma J."/>
        </authorList>
    </citation>
    <scope>NUCLEOTIDE SEQUENCE [LARGE SCALE GENOMIC DNA]</scope>
    <source>
        <strain evidence="7">JCM 10671</strain>
    </source>
</reference>
<dbReference type="InterPro" id="IPR052028">
    <property type="entry name" value="HipA_Ser/Thr_kinase"/>
</dbReference>
<organism evidence="6 7">
    <name type="scientific">Sporichthya brevicatena</name>
    <dbReference type="NCBI Taxonomy" id="171442"/>
    <lineage>
        <taxon>Bacteria</taxon>
        <taxon>Bacillati</taxon>
        <taxon>Actinomycetota</taxon>
        <taxon>Actinomycetes</taxon>
        <taxon>Sporichthyales</taxon>
        <taxon>Sporichthyaceae</taxon>
        <taxon>Sporichthya</taxon>
    </lineage>
</organism>
<keyword evidence="3" id="KW-0418">Kinase</keyword>
<comment type="similarity">
    <text evidence="1">Belongs to the HipA Ser/Thr kinase family.</text>
</comment>
<evidence type="ECO:0000256" key="3">
    <source>
        <dbReference type="ARBA" id="ARBA00022777"/>
    </source>
</evidence>
<comment type="caution">
    <text evidence="6">The sequence shown here is derived from an EMBL/GenBank/DDBJ whole genome shotgun (WGS) entry which is preliminary data.</text>
</comment>
<accession>A0ABP3REG4</accession>
<keyword evidence="7" id="KW-1185">Reference proteome</keyword>
<feature type="domain" description="HipA N-terminal subdomain 1" evidence="5">
    <location>
        <begin position="19"/>
        <end position="115"/>
    </location>
</feature>
<dbReference type="NCBIfam" id="TIGR03071">
    <property type="entry name" value="couple_hipA"/>
    <property type="match status" value="1"/>
</dbReference>
<evidence type="ECO:0000259" key="4">
    <source>
        <dbReference type="Pfam" id="PF07804"/>
    </source>
</evidence>
<dbReference type="Pfam" id="PF13657">
    <property type="entry name" value="Couple_hipA"/>
    <property type="match status" value="1"/>
</dbReference>
<evidence type="ECO:0000259" key="5">
    <source>
        <dbReference type="Pfam" id="PF13657"/>
    </source>
</evidence>
<gene>
    <name evidence="6" type="ORF">GCM10009547_04730</name>
</gene>
<proteinExistence type="inferred from homology"/>
<dbReference type="Pfam" id="PF07804">
    <property type="entry name" value="HipA_C"/>
    <property type="match status" value="1"/>
</dbReference>
<keyword evidence="2" id="KW-0808">Transferase</keyword>
<evidence type="ECO:0000256" key="2">
    <source>
        <dbReference type="ARBA" id="ARBA00022679"/>
    </source>
</evidence>
<evidence type="ECO:0000313" key="7">
    <source>
        <dbReference type="Proteomes" id="UP001500957"/>
    </source>
</evidence>
<dbReference type="PANTHER" id="PTHR37419:SF1">
    <property type="entry name" value="SERINE_THREONINE-PROTEIN KINASE TOXIN HIPA"/>
    <property type="match status" value="1"/>
</dbReference>
<dbReference type="PANTHER" id="PTHR37419">
    <property type="entry name" value="SERINE/THREONINE-PROTEIN KINASE TOXIN HIPA"/>
    <property type="match status" value="1"/>
</dbReference>
<dbReference type="Gene3D" id="1.10.1070.20">
    <property type="match status" value="1"/>
</dbReference>
<dbReference type="InterPro" id="IPR012893">
    <property type="entry name" value="HipA-like_C"/>
</dbReference>
<dbReference type="InterPro" id="IPR017508">
    <property type="entry name" value="HipA_N1"/>
</dbReference>